<name>A0A058ZHK5_9RHOB</name>
<organism evidence="2 3">
    <name type="scientific">Actibacterium atlanticum</name>
    <dbReference type="NCBI Taxonomy" id="1461693"/>
    <lineage>
        <taxon>Bacteria</taxon>
        <taxon>Pseudomonadati</taxon>
        <taxon>Pseudomonadota</taxon>
        <taxon>Alphaproteobacteria</taxon>
        <taxon>Rhodobacterales</taxon>
        <taxon>Roseobacteraceae</taxon>
        <taxon>Actibacterium</taxon>
    </lineage>
</organism>
<evidence type="ECO:0000313" key="2">
    <source>
        <dbReference type="EMBL" id="KCV81078.1"/>
    </source>
</evidence>
<dbReference type="STRING" id="1461693.ATO10_13934"/>
<evidence type="ECO:0000313" key="3">
    <source>
        <dbReference type="Proteomes" id="UP000024836"/>
    </source>
</evidence>
<feature type="transmembrane region" description="Helical" evidence="1">
    <location>
        <begin position="9"/>
        <end position="27"/>
    </location>
</feature>
<reference evidence="2 3" key="1">
    <citation type="submission" date="2013-04" db="EMBL/GenBank/DDBJ databases">
        <title>Shimia sp. 22II-S11-Z10 Genome Sequencing.</title>
        <authorList>
            <person name="Lai Q."/>
            <person name="Li G."/>
            <person name="Shao Z."/>
        </authorList>
    </citation>
    <scope>NUCLEOTIDE SEQUENCE [LARGE SCALE GENOMIC DNA]</scope>
    <source>
        <strain evidence="3">22II-S11-Z10</strain>
    </source>
</reference>
<keyword evidence="3" id="KW-1185">Reference proteome</keyword>
<dbReference type="AlphaFoldDB" id="A0A058ZHK5"/>
<dbReference type="Proteomes" id="UP000024836">
    <property type="component" value="Unassembled WGS sequence"/>
</dbReference>
<sequence>MSAGIGSDLFRTVFAVLIGVLVAYTGLPDTAKAHVTETDKLHVSHDDRGPAADHHSDTAPTFGHCHPGLDCFTAAAFLLDPSLPTPAEASEETVWFSKLETDRWIPSSDKPPPRHFS</sequence>
<gene>
    <name evidence="2" type="ORF">ATO10_13934</name>
</gene>
<accession>A0A058ZHK5</accession>
<keyword evidence="1" id="KW-0472">Membrane</keyword>
<dbReference type="EMBL" id="AQQY01000011">
    <property type="protein sequence ID" value="KCV81078.1"/>
    <property type="molecule type" value="Genomic_DNA"/>
</dbReference>
<proteinExistence type="predicted"/>
<evidence type="ECO:0000256" key="1">
    <source>
        <dbReference type="SAM" id="Phobius"/>
    </source>
</evidence>
<dbReference type="RefSeq" id="WP_035252641.1">
    <property type="nucleotide sequence ID" value="NZ_AQQY01000011.1"/>
</dbReference>
<keyword evidence="1" id="KW-1133">Transmembrane helix</keyword>
<keyword evidence="1" id="KW-0812">Transmembrane</keyword>
<protein>
    <submittedName>
        <fullName evidence="2">Uncharacterized protein</fullName>
    </submittedName>
</protein>
<dbReference type="OrthoDB" id="7862777at2"/>
<comment type="caution">
    <text evidence="2">The sequence shown here is derived from an EMBL/GenBank/DDBJ whole genome shotgun (WGS) entry which is preliminary data.</text>
</comment>